<accession>A0A1E5JKP4</accession>
<organism evidence="1 2">
    <name type="scientific">Legionella parisiensis</name>
    <dbReference type="NCBI Taxonomy" id="45071"/>
    <lineage>
        <taxon>Bacteria</taxon>
        <taxon>Pseudomonadati</taxon>
        <taxon>Pseudomonadota</taxon>
        <taxon>Gammaproteobacteria</taxon>
        <taxon>Legionellales</taxon>
        <taxon>Legionellaceae</taxon>
        <taxon>Legionella</taxon>
    </lineage>
</organism>
<name>A0A1E5JKP4_9GAMM</name>
<dbReference type="Proteomes" id="UP000095229">
    <property type="component" value="Unassembled WGS sequence"/>
</dbReference>
<dbReference type="EMBL" id="LSOG01000131">
    <property type="protein sequence ID" value="OEH45089.1"/>
    <property type="molecule type" value="Genomic_DNA"/>
</dbReference>
<dbReference type="AlphaFoldDB" id="A0A1E5JKP4"/>
<evidence type="ECO:0000313" key="1">
    <source>
        <dbReference type="EMBL" id="OEH45089.1"/>
    </source>
</evidence>
<reference evidence="1 2" key="1">
    <citation type="submission" date="2016-02" db="EMBL/GenBank/DDBJ databases">
        <title>Secondary metabolites in Legionella.</title>
        <authorList>
            <person name="Tobias N.J."/>
            <person name="Bode H.B."/>
        </authorList>
    </citation>
    <scope>NUCLEOTIDE SEQUENCE [LARGE SCALE GENOMIC DNA]</scope>
    <source>
        <strain evidence="1 2">DSM 19216</strain>
    </source>
</reference>
<proteinExistence type="predicted"/>
<dbReference type="SUPFAM" id="SSF116965">
    <property type="entry name" value="Hypothetical protein MPN330"/>
    <property type="match status" value="1"/>
</dbReference>
<keyword evidence="2" id="KW-1185">Reference proteome</keyword>
<gene>
    <name evidence="1" type="ORF">lpari_03936</name>
</gene>
<sequence length="102" mass="11810">MNNEDVISPFVVHLLVGIWQSTHKEIAKKIMLSWIDEYKHLSACSILFFLVKEVDENLLTRIFLKAKEKNDHNALTNIIRSILQNFDKLKGAKIYLSIVLLS</sequence>
<protein>
    <submittedName>
        <fullName evidence="1">Uncharacterized protein</fullName>
    </submittedName>
</protein>
<comment type="caution">
    <text evidence="1">The sequence shown here is derived from an EMBL/GenBank/DDBJ whole genome shotgun (WGS) entry which is preliminary data.</text>
</comment>
<dbReference type="PATRIC" id="fig|45071.7.peg.4250"/>
<evidence type="ECO:0000313" key="2">
    <source>
        <dbReference type="Proteomes" id="UP000095229"/>
    </source>
</evidence>